<dbReference type="EMBL" id="LYVF01000188">
    <property type="protein sequence ID" value="OAT79936.1"/>
    <property type="molecule type" value="Genomic_DNA"/>
</dbReference>
<reference evidence="3 4" key="1">
    <citation type="submission" date="2016-04" db="EMBL/GenBank/DDBJ databases">
        <authorList>
            <person name="Evans L.H."/>
            <person name="Alamgir A."/>
            <person name="Owens N."/>
            <person name="Weber N.D."/>
            <person name="Virtaneva K."/>
            <person name="Barbian K."/>
            <person name="Babar A."/>
            <person name="Rosenke K."/>
        </authorList>
    </citation>
    <scope>NUCLEOTIDE SEQUENCE [LARGE SCALE GENOMIC DNA]</scope>
    <source>
        <strain evidence="3 4">LMa1</strain>
    </source>
</reference>
<proteinExistence type="predicted"/>
<evidence type="ECO:0000259" key="1">
    <source>
        <dbReference type="PROSITE" id="PS51831"/>
    </source>
</evidence>
<dbReference type="InterPro" id="IPR037522">
    <property type="entry name" value="HD_GYP_dom"/>
</dbReference>
<protein>
    <submittedName>
        <fullName evidence="3">Phosphohydrolase</fullName>
    </submittedName>
</protein>
<feature type="domain" description="HD" evidence="1">
    <location>
        <begin position="23"/>
        <end position="145"/>
    </location>
</feature>
<sequence length="208" mass="22767">MKSTLIHAARVLIRIQEAGFKPASDHAGRVAGYALMLARRLGMSVKAQERIYLAGLVHDIGKIGVSSDCLMKHGPLTAAEWEEVKKHPRLSHEIVSAIPGMKEIGGIVLYHHERYDGRGYPEGLSGEKIPPGARLIAIADSFDAMTASRVYRPAVTGQEAVQEMRRCSGTQFDPRLVETFCRLVEQGEIGADKTMDITVEGFLSGGRR</sequence>
<keyword evidence="4" id="KW-1185">Reference proteome</keyword>
<dbReference type="OrthoDB" id="9798833at2"/>
<dbReference type="CDD" id="cd00077">
    <property type="entry name" value="HDc"/>
    <property type="match status" value="1"/>
</dbReference>
<evidence type="ECO:0000313" key="3">
    <source>
        <dbReference type="EMBL" id="OAT79936.1"/>
    </source>
</evidence>
<dbReference type="SMART" id="SM00471">
    <property type="entry name" value="HDc"/>
    <property type="match status" value="1"/>
</dbReference>
<dbReference type="GO" id="GO:0016787">
    <property type="term" value="F:hydrolase activity"/>
    <property type="evidence" value="ECO:0007669"/>
    <property type="project" value="UniProtKB-KW"/>
</dbReference>
<dbReference type="InterPro" id="IPR006674">
    <property type="entry name" value="HD_domain"/>
</dbReference>
<feature type="domain" description="HD-GYP" evidence="2">
    <location>
        <begin position="1"/>
        <end position="196"/>
    </location>
</feature>
<dbReference type="Pfam" id="PF13487">
    <property type="entry name" value="HD_5"/>
    <property type="match status" value="1"/>
</dbReference>
<dbReference type="PROSITE" id="PS51831">
    <property type="entry name" value="HD"/>
    <property type="match status" value="1"/>
</dbReference>
<dbReference type="InterPro" id="IPR003607">
    <property type="entry name" value="HD/PDEase_dom"/>
</dbReference>
<name>A0A1B7LBM0_9FIRM</name>
<dbReference type="SUPFAM" id="SSF109604">
    <property type="entry name" value="HD-domain/PDEase-like"/>
    <property type="match status" value="1"/>
</dbReference>
<comment type="caution">
    <text evidence="3">The sequence shown here is derived from an EMBL/GenBank/DDBJ whole genome shotgun (WGS) entry which is preliminary data.</text>
</comment>
<dbReference type="STRING" id="1838280.A6M21_14630"/>
<dbReference type="AlphaFoldDB" id="A0A1B7LBM0"/>
<dbReference type="Gene3D" id="1.10.3210.10">
    <property type="entry name" value="Hypothetical protein af1432"/>
    <property type="match status" value="1"/>
</dbReference>
<evidence type="ECO:0000259" key="2">
    <source>
        <dbReference type="PROSITE" id="PS51832"/>
    </source>
</evidence>
<dbReference type="RefSeq" id="WP_066670638.1">
    <property type="nucleotide sequence ID" value="NZ_LYVF01000188.1"/>
</dbReference>
<accession>A0A1B7LBM0</accession>
<keyword evidence="3" id="KW-0378">Hydrolase</keyword>
<dbReference type="PANTHER" id="PTHR43155">
    <property type="entry name" value="CYCLIC DI-GMP PHOSPHODIESTERASE PA4108-RELATED"/>
    <property type="match status" value="1"/>
</dbReference>
<dbReference type="Proteomes" id="UP000078532">
    <property type="component" value="Unassembled WGS sequence"/>
</dbReference>
<dbReference type="PROSITE" id="PS51832">
    <property type="entry name" value="HD_GYP"/>
    <property type="match status" value="1"/>
</dbReference>
<evidence type="ECO:0000313" key="4">
    <source>
        <dbReference type="Proteomes" id="UP000078532"/>
    </source>
</evidence>
<gene>
    <name evidence="3" type="ORF">A6M21_14630</name>
</gene>
<organism evidence="3 4">
    <name type="scientific">Desulfotomaculum copahuensis</name>
    <dbReference type="NCBI Taxonomy" id="1838280"/>
    <lineage>
        <taxon>Bacteria</taxon>
        <taxon>Bacillati</taxon>
        <taxon>Bacillota</taxon>
        <taxon>Clostridia</taxon>
        <taxon>Eubacteriales</taxon>
        <taxon>Desulfotomaculaceae</taxon>
        <taxon>Desulfotomaculum</taxon>
    </lineage>
</organism>